<gene>
    <name evidence="2" type="ORF">BGO89_13025</name>
</gene>
<dbReference type="GO" id="GO:0042910">
    <property type="term" value="F:xenobiotic transmembrane transporter activity"/>
    <property type="evidence" value="ECO:0007669"/>
    <property type="project" value="TreeGrafter"/>
</dbReference>
<keyword evidence="1" id="KW-0812">Transmembrane</keyword>
<proteinExistence type="predicted"/>
<feature type="transmembrane region" description="Helical" evidence="1">
    <location>
        <begin position="12"/>
        <end position="30"/>
    </location>
</feature>
<dbReference type="PANTHER" id="PTHR32063:SF0">
    <property type="entry name" value="SWARMING MOTILITY PROTEIN SWRC"/>
    <property type="match status" value="1"/>
</dbReference>
<accession>A0A1M3KV11</accession>
<dbReference type="AlphaFoldDB" id="A0A1M3KV11"/>
<feature type="transmembrane region" description="Helical" evidence="1">
    <location>
        <begin position="965"/>
        <end position="987"/>
    </location>
</feature>
<keyword evidence="1" id="KW-0472">Membrane</keyword>
<keyword evidence="1" id="KW-1133">Transmembrane helix</keyword>
<sequence>MSITEIAIKRPSLIVVIFSVLGFLGLLSFTKLNYELMPKFSIPVVSVTTLYPGASPSEVENSVTKRIEDALSNLENLDEIRSTSMESVSSVVLMLKPNANADIAIQDAQRKINAIASKLPDDAESPALGKFSFDEAPIMRLGVTARMPSSALFTIVKDEITPALAKLKGAAQVTIIGGEEREIKIQVNRQQCEAMGISLMQIVQAVQKANLEFPTGKVKSDESQSLIRLRGKYLTLDDIRNVIVANDKATGSPIRVSEVATVEDGVKDIKTFSRIDGVNSVGLLIQKQNDANAVELSKLIKKELKNIEEIYKDKGLKFDIASDTSDFTLAAANAVLFDLALAVIIVALCMLLFLHSLRNALIVMIAIPASLISVFAVMYMLGFSLNLMTLLAISLVVGILVDDSIVVLENIYRHLEDGEERVKASIRGRSEIGFTAVGITLVDVVVFLPITMVGGLISNLLLQFSIVIVVSTLMSLFVSFTLTPLLASRIARLEHLDPKRLTGRLVSGFERMIDKLAAAYSGVLRWALGHKRYVLGITVVLLVASFALIGNGFIGSEFVSQGDTGEYVITLELPQNATLEQTNQATQRAEEFLFKDPDVTHVFSSVGTTTGQSGSNEATNKSEINVKLVDRKKRSHASNIVAKMTKLKLEEILPNVKVSSSAISITGAANQAPIQISVTGNSLATNFRIADSVMQKLRSLQGTSEVKLSVETGNPEITVNVDRDKMTELGLSMDVVGMNMQAAFSGNTDTKFTQDGKDYDINIMYDAFNRRSVSDLSRLGFTNNRGESILLSQFASIGQSTSPSKLERKNRIPSVTVSSQVLGVSSGTITSQMTQWVKESNIPPGTTVAFEGNAKNMNEAFANLGFALIASILFVYLIMVALYDSYIYPFVVLFSIPVAVVGALLALALSMQPLSIFSMLGMIMLIGLVAKNAILIVDFANHKKAEGHNTIEALILAGRTRLRPILMTTLAMVFGMMPIALASGAGAEWKSGLAWVLIGGLTSSMLLTLVVVPSVYLIIDMLKREITNKQAKLILEDLADVDDEEIVLPNDSITA</sequence>
<feature type="transmembrane region" description="Helical" evidence="1">
    <location>
        <begin position="334"/>
        <end position="354"/>
    </location>
</feature>
<feature type="transmembrane region" description="Helical" evidence="1">
    <location>
        <begin position="464"/>
        <end position="487"/>
    </location>
</feature>
<dbReference type="PANTHER" id="PTHR32063">
    <property type="match status" value="1"/>
</dbReference>
<evidence type="ECO:0000313" key="3">
    <source>
        <dbReference type="Proteomes" id="UP000184233"/>
    </source>
</evidence>
<dbReference type="Pfam" id="PF00873">
    <property type="entry name" value="ACR_tran"/>
    <property type="match status" value="1"/>
</dbReference>
<dbReference type="SUPFAM" id="SSF82693">
    <property type="entry name" value="Multidrug efflux transporter AcrB pore domain, PN1, PN2, PC1 and PC2 subdomains"/>
    <property type="match status" value="3"/>
</dbReference>
<dbReference type="Proteomes" id="UP000184233">
    <property type="component" value="Unassembled WGS sequence"/>
</dbReference>
<dbReference type="Gene3D" id="3.30.2090.10">
    <property type="entry name" value="Multidrug efflux transporter AcrB TolC docking domain, DN and DC subdomains"/>
    <property type="match status" value="2"/>
</dbReference>
<dbReference type="SUPFAM" id="SSF82714">
    <property type="entry name" value="Multidrug efflux transporter AcrB TolC docking domain, DN and DC subdomains"/>
    <property type="match status" value="2"/>
</dbReference>
<feature type="transmembrane region" description="Helical" evidence="1">
    <location>
        <begin position="361"/>
        <end position="381"/>
    </location>
</feature>
<dbReference type="SUPFAM" id="SSF82866">
    <property type="entry name" value="Multidrug efflux transporter AcrB transmembrane domain"/>
    <property type="match status" value="2"/>
</dbReference>
<dbReference type="GO" id="GO:0005886">
    <property type="term" value="C:plasma membrane"/>
    <property type="evidence" value="ECO:0007669"/>
    <property type="project" value="TreeGrafter"/>
</dbReference>
<feature type="transmembrane region" description="Helical" evidence="1">
    <location>
        <begin position="993"/>
        <end position="1019"/>
    </location>
</feature>
<feature type="transmembrane region" description="Helical" evidence="1">
    <location>
        <begin position="890"/>
        <end position="910"/>
    </location>
</feature>
<dbReference type="Gene3D" id="1.20.1640.10">
    <property type="entry name" value="Multidrug efflux transporter AcrB transmembrane domain"/>
    <property type="match status" value="2"/>
</dbReference>
<evidence type="ECO:0000256" key="1">
    <source>
        <dbReference type="SAM" id="Phobius"/>
    </source>
</evidence>
<organism evidence="2 3">
    <name type="scientific">Candidatus Kapaibacterium thiocyanatum</name>
    <dbReference type="NCBI Taxonomy" id="1895771"/>
    <lineage>
        <taxon>Bacteria</taxon>
        <taxon>Pseudomonadati</taxon>
        <taxon>Candidatus Kapaibacteriota</taxon>
        <taxon>Candidatus Kapaibacteriia</taxon>
        <taxon>Candidatus Kapaibacteriales</taxon>
        <taxon>Candidatus Kapaibacteriaceae</taxon>
        <taxon>Candidatus Kapaibacterium</taxon>
    </lineage>
</organism>
<feature type="transmembrane region" description="Helical" evidence="1">
    <location>
        <begin position="860"/>
        <end position="883"/>
    </location>
</feature>
<feature type="transmembrane region" description="Helical" evidence="1">
    <location>
        <begin position="387"/>
        <end position="411"/>
    </location>
</feature>
<feature type="transmembrane region" description="Helical" evidence="1">
    <location>
        <begin position="432"/>
        <end position="458"/>
    </location>
</feature>
<dbReference type="InterPro" id="IPR001036">
    <property type="entry name" value="Acrflvin-R"/>
</dbReference>
<protein>
    <submittedName>
        <fullName evidence="2">Acriflavin resistance protein</fullName>
    </submittedName>
</protein>
<feature type="transmembrane region" description="Helical" evidence="1">
    <location>
        <begin position="533"/>
        <end position="554"/>
    </location>
</feature>
<dbReference type="EMBL" id="MKVH01000025">
    <property type="protein sequence ID" value="OJX56255.1"/>
    <property type="molecule type" value="Genomic_DNA"/>
</dbReference>
<reference evidence="2 3" key="1">
    <citation type="submission" date="2016-09" db="EMBL/GenBank/DDBJ databases">
        <title>Genome-resolved meta-omics ties microbial dynamics to process performance in biotechnology for thiocyanate degradation.</title>
        <authorList>
            <person name="Kantor R.S."/>
            <person name="Huddy R.J."/>
            <person name="Iyer R."/>
            <person name="Thomas B.C."/>
            <person name="Brown C.T."/>
            <person name="Anantharaman K."/>
            <person name="Tringe S."/>
            <person name="Hettich R.L."/>
            <person name="Harrison S.T."/>
            <person name="Banfield J.F."/>
        </authorList>
    </citation>
    <scope>NUCLEOTIDE SEQUENCE [LARGE SCALE GENOMIC DNA]</scope>
    <source>
        <strain evidence="2">59-99</strain>
    </source>
</reference>
<dbReference type="InterPro" id="IPR027463">
    <property type="entry name" value="AcrB_DN_DC_subdom"/>
</dbReference>
<dbReference type="Gene3D" id="3.30.70.1320">
    <property type="entry name" value="Multidrug efflux transporter AcrB pore domain like"/>
    <property type="match status" value="1"/>
</dbReference>
<dbReference type="Gene3D" id="3.30.70.1430">
    <property type="entry name" value="Multidrug efflux transporter AcrB pore domain"/>
    <property type="match status" value="2"/>
</dbReference>
<dbReference type="Gene3D" id="3.30.70.1440">
    <property type="entry name" value="Multidrug efflux transporter AcrB pore domain"/>
    <property type="match status" value="1"/>
</dbReference>
<evidence type="ECO:0000313" key="2">
    <source>
        <dbReference type="EMBL" id="OJX56255.1"/>
    </source>
</evidence>
<dbReference type="STRING" id="1895771.BGO89_13025"/>
<dbReference type="PRINTS" id="PR00702">
    <property type="entry name" value="ACRIFLAVINRP"/>
</dbReference>
<name>A0A1M3KV11_9BACT</name>
<comment type="caution">
    <text evidence="2">The sequence shown here is derived from an EMBL/GenBank/DDBJ whole genome shotgun (WGS) entry which is preliminary data.</text>
</comment>
<feature type="transmembrane region" description="Helical" evidence="1">
    <location>
        <begin position="916"/>
        <end position="937"/>
    </location>
</feature>